<keyword evidence="1" id="KW-0472">Membrane</keyword>
<protein>
    <submittedName>
        <fullName evidence="3">YceI family protein</fullName>
    </submittedName>
</protein>
<dbReference type="OrthoDB" id="338777at2"/>
<comment type="caution">
    <text evidence="3">The sequence shown here is derived from an EMBL/GenBank/DDBJ whole genome shotgun (WGS) entry which is preliminary data.</text>
</comment>
<dbReference type="Pfam" id="PF04264">
    <property type="entry name" value="YceI"/>
    <property type="match status" value="1"/>
</dbReference>
<gene>
    <name evidence="3" type="ORF">EHO60_14945</name>
</gene>
<dbReference type="InterPro" id="IPR036761">
    <property type="entry name" value="TTHA0802/YceI-like_sf"/>
</dbReference>
<dbReference type="Proteomes" id="UP000298458">
    <property type="component" value="Unassembled WGS sequence"/>
</dbReference>
<keyword evidence="4" id="KW-1185">Reference proteome</keyword>
<feature type="transmembrane region" description="Helical" evidence="1">
    <location>
        <begin position="12"/>
        <end position="31"/>
    </location>
</feature>
<dbReference type="InterPro" id="IPR007372">
    <property type="entry name" value="Lipid/polyisoprenoid-bd_YceI"/>
</dbReference>
<keyword evidence="1" id="KW-1133">Transmembrane helix</keyword>
<dbReference type="Gene3D" id="2.40.128.110">
    <property type="entry name" value="Lipid/polyisoprenoid-binding, YceI-like"/>
    <property type="match status" value="1"/>
</dbReference>
<evidence type="ECO:0000313" key="4">
    <source>
        <dbReference type="Proteomes" id="UP000298458"/>
    </source>
</evidence>
<proteinExistence type="predicted"/>
<feature type="domain" description="Lipid/polyisoprenoid-binding YceI-like" evidence="2">
    <location>
        <begin position="46"/>
        <end position="190"/>
    </location>
</feature>
<dbReference type="EMBL" id="RQET01000013">
    <property type="protein sequence ID" value="TGK06337.1"/>
    <property type="molecule type" value="Genomic_DNA"/>
</dbReference>
<name>A0A4R9G6E5_9LEPT</name>
<dbReference type="AlphaFoldDB" id="A0A4R9G6E5"/>
<organism evidence="3 4">
    <name type="scientific">Leptospira fletcheri</name>
    <dbReference type="NCBI Taxonomy" id="2484981"/>
    <lineage>
        <taxon>Bacteria</taxon>
        <taxon>Pseudomonadati</taxon>
        <taxon>Spirochaetota</taxon>
        <taxon>Spirochaetia</taxon>
        <taxon>Leptospirales</taxon>
        <taxon>Leptospiraceae</taxon>
        <taxon>Leptospira</taxon>
    </lineage>
</organism>
<keyword evidence="1" id="KW-0812">Transmembrane</keyword>
<sequence>MKLRTAKSNLSAGIRFVFFGLILSSIVLLDWQSKTEAAPQAGICKFTLDPEKTSVEWKAFKFTEKTGVGGKFTKIRITGFKTGKSPEEALRGFKFSLEPIDLDSANPERDAKIKGAFFGALKDDGKISGHFVSVKFDASGNAGTGVVKLTMNGISRDVHLNFTLENGDLLKAKGTILLKEWKAEHAVSALNQVCKDLHTGKDGKSVLWPEVDVSITSVYLTKCD</sequence>
<dbReference type="SUPFAM" id="SSF101874">
    <property type="entry name" value="YceI-like"/>
    <property type="match status" value="1"/>
</dbReference>
<evidence type="ECO:0000259" key="2">
    <source>
        <dbReference type="Pfam" id="PF04264"/>
    </source>
</evidence>
<evidence type="ECO:0000313" key="3">
    <source>
        <dbReference type="EMBL" id="TGK06337.1"/>
    </source>
</evidence>
<evidence type="ECO:0000256" key="1">
    <source>
        <dbReference type="SAM" id="Phobius"/>
    </source>
</evidence>
<reference evidence="3" key="1">
    <citation type="journal article" date="2019" name="PLoS Negl. Trop. Dis.">
        <title>Revisiting the worldwide diversity of Leptospira species in the environment.</title>
        <authorList>
            <person name="Vincent A.T."/>
            <person name="Schiettekatte O."/>
            <person name="Bourhy P."/>
            <person name="Veyrier F.J."/>
            <person name="Picardeau M."/>
        </authorList>
    </citation>
    <scope>NUCLEOTIDE SEQUENCE [LARGE SCALE GENOMIC DNA]</scope>
    <source>
        <strain evidence="3">SSW15</strain>
    </source>
</reference>
<accession>A0A4R9G6E5</accession>
<dbReference type="RefSeq" id="WP_135769019.1">
    <property type="nucleotide sequence ID" value="NZ_RQET01000013.1"/>
</dbReference>